<dbReference type="PANTHER" id="PTHR30532:SF28">
    <property type="entry name" value="PETROBACTIN-BINDING PROTEIN YCLQ"/>
    <property type="match status" value="1"/>
</dbReference>
<gene>
    <name evidence="8" type="ORF">FB467_0820</name>
</gene>
<dbReference type="Proteomes" id="UP000319516">
    <property type="component" value="Unassembled WGS sequence"/>
</dbReference>
<name>A0A542YNP9_9MICO</name>
<dbReference type="EMBL" id="VFOP01000001">
    <property type="protein sequence ID" value="TQL49732.1"/>
    <property type="molecule type" value="Genomic_DNA"/>
</dbReference>
<keyword evidence="9" id="KW-1185">Reference proteome</keyword>
<evidence type="ECO:0000259" key="7">
    <source>
        <dbReference type="PROSITE" id="PS50983"/>
    </source>
</evidence>
<evidence type="ECO:0000256" key="4">
    <source>
        <dbReference type="ARBA" id="ARBA00022729"/>
    </source>
</evidence>
<keyword evidence="3" id="KW-0813">Transport</keyword>
<feature type="region of interest" description="Disordered" evidence="5">
    <location>
        <begin position="25"/>
        <end position="67"/>
    </location>
</feature>
<dbReference type="AlphaFoldDB" id="A0A542YNP9"/>
<evidence type="ECO:0000256" key="6">
    <source>
        <dbReference type="SAM" id="SignalP"/>
    </source>
</evidence>
<dbReference type="Pfam" id="PF01497">
    <property type="entry name" value="Peripla_BP_2"/>
    <property type="match status" value="1"/>
</dbReference>
<dbReference type="Gene3D" id="3.40.50.1980">
    <property type="entry name" value="Nitrogenase molybdenum iron protein domain"/>
    <property type="match status" value="2"/>
</dbReference>
<dbReference type="OrthoDB" id="1846031at2"/>
<evidence type="ECO:0000313" key="9">
    <source>
        <dbReference type="Proteomes" id="UP000319516"/>
    </source>
</evidence>
<organism evidence="8 9">
    <name type="scientific">Ornithinicoccus hortensis</name>
    <dbReference type="NCBI Taxonomy" id="82346"/>
    <lineage>
        <taxon>Bacteria</taxon>
        <taxon>Bacillati</taxon>
        <taxon>Actinomycetota</taxon>
        <taxon>Actinomycetes</taxon>
        <taxon>Micrococcales</taxon>
        <taxon>Intrasporangiaceae</taxon>
        <taxon>Ornithinicoccus</taxon>
    </lineage>
</organism>
<protein>
    <submittedName>
        <fullName evidence="8">Iron complex transport system substrate-binding protein</fullName>
    </submittedName>
</protein>
<evidence type="ECO:0000256" key="1">
    <source>
        <dbReference type="ARBA" id="ARBA00004196"/>
    </source>
</evidence>
<proteinExistence type="inferred from homology"/>
<dbReference type="InterPro" id="IPR002491">
    <property type="entry name" value="ABC_transptr_periplasmic_BD"/>
</dbReference>
<comment type="similarity">
    <text evidence="2">Belongs to the bacterial solute-binding protein 8 family.</text>
</comment>
<sequence>MTRLLLTRRTAVATLVAGSLLLTACSSGEDSPEGGSADDGDVSAADEGDDADEGDQDAEAGADDHFPVTIDSALGEAVIEERPERVVTIGWGSSDTAVALGVVPVGIEEVTWGNDEHGNYPWVTEAIEEMGAELPETFTGGQEIDMDAIIGLEPDLILAPLSGITQDDFNILNDLAPTVAYPDTVWNTPWDTQIELIGQALGEPEAAQEAIEGIEQELADRAAEHPEFAGLSFAYVYAGGEPGTLSFYQDGAARVDLIKGLGLELDPTVAEVPLSDGAFTSNVGLENADMLDDVDILFTWYNDEEEQARTEEQRLFAQIPAVERGSQVVSIDRELGMASSFLTPLSVPWALDRFIPEIQTAVEQLD</sequence>
<dbReference type="InterPro" id="IPR051313">
    <property type="entry name" value="Bact_iron-sidero_bind"/>
</dbReference>
<evidence type="ECO:0000256" key="2">
    <source>
        <dbReference type="ARBA" id="ARBA00008814"/>
    </source>
</evidence>
<feature type="chain" id="PRO_5039166730" evidence="6">
    <location>
        <begin position="25"/>
        <end position="366"/>
    </location>
</feature>
<reference evidence="8 9" key="1">
    <citation type="submission" date="2019-06" db="EMBL/GenBank/DDBJ databases">
        <title>Sequencing the genomes of 1000 actinobacteria strains.</title>
        <authorList>
            <person name="Klenk H.-P."/>
        </authorList>
    </citation>
    <scope>NUCLEOTIDE SEQUENCE [LARGE SCALE GENOMIC DNA]</scope>
    <source>
        <strain evidence="8 9">DSM 12335</strain>
    </source>
</reference>
<evidence type="ECO:0000256" key="5">
    <source>
        <dbReference type="SAM" id="MobiDB-lite"/>
    </source>
</evidence>
<keyword evidence="4 6" id="KW-0732">Signal</keyword>
<comment type="caution">
    <text evidence="8">The sequence shown here is derived from an EMBL/GenBank/DDBJ whole genome shotgun (WGS) entry which is preliminary data.</text>
</comment>
<comment type="subcellular location">
    <subcellularLocation>
        <location evidence="1">Cell envelope</location>
    </subcellularLocation>
</comment>
<feature type="compositionally biased region" description="Acidic residues" evidence="5">
    <location>
        <begin position="30"/>
        <end position="61"/>
    </location>
</feature>
<feature type="signal peptide" evidence="6">
    <location>
        <begin position="1"/>
        <end position="24"/>
    </location>
</feature>
<accession>A0A542YNP9</accession>
<dbReference type="RefSeq" id="WP_141783953.1">
    <property type="nucleotide sequence ID" value="NZ_BAAAIK010000003.1"/>
</dbReference>
<dbReference type="PANTHER" id="PTHR30532">
    <property type="entry name" value="IRON III DICITRATE-BINDING PERIPLASMIC PROTEIN"/>
    <property type="match status" value="1"/>
</dbReference>
<dbReference type="PROSITE" id="PS51257">
    <property type="entry name" value="PROKAR_LIPOPROTEIN"/>
    <property type="match status" value="1"/>
</dbReference>
<dbReference type="SUPFAM" id="SSF53807">
    <property type="entry name" value="Helical backbone' metal receptor"/>
    <property type="match status" value="1"/>
</dbReference>
<evidence type="ECO:0000313" key="8">
    <source>
        <dbReference type="EMBL" id="TQL49732.1"/>
    </source>
</evidence>
<dbReference type="PROSITE" id="PS50983">
    <property type="entry name" value="FE_B12_PBP"/>
    <property type="match status" value="1"/>
</dbReference>
<feature type="domain" description="Fe/B12 periplasmic-binding" evidence="7">
    <location>
        <begin position="85"/>
        <end position="362"/>
    </location>
</feature>
<evidence type="ECO:0000256" key="3">
    <source>
        <dbReference type="ARBA" id="ARBA00022448"/>
    </source>
</evidence>
<dbReference type="GO" id="GO:1901678">
    <property type="term" value="P:iron coordination entity transport"/>
    <property type="evidence" value="ECO:0007669"/>
    <property type="project" value="UniProtKB-ARBA"/>
</dbReference>
<dbReference type="GO" id="GO:0030288">
    <property type="term" value="C:outer membrane-bounded periplasmic space"/>
    <property type="evidence" value="ECO:0007669"/>
    <property type="project" value="TreeGrafter"/>
</dbReference>